<evidence type="ECO:0000313" key="1">
    <source>
        <dbReference type="EMBL" id="CAJ1385354.1"/>
    </source>
</evidence>
<evidence type="ECO:0008006" key="3">
    <source>
        <dbReference type="Google" id="ProtNLM"/>
    </source>
</evidence>
<dbReference type="InterPro" id="IPR029063">
    <property type="entry name" value="SAM-dependent_MTases_sf"/>
</dbReference>
<dbReference type="SUPFAM" id="SSF53335">
    <property type="entry name" value="S-adenosyl-L-methionine-dependent methyltransferases"/>
    <property type="match status" value="1"/>
</dbReference>
<comment type="caution">
    <text evidence="1">The sequence shown here is derived from an EMBL/GenBank/DDBJ whole genome shotgun (WGS) entry which is preliminary data.</text>
</comment>
<protein>
    <recommendedName>
        <fullName evidence="3">Methyltransferase domain-containing protein</fullName>
    </recommendedName>
</protein>
<sequence length="487" mass="52570">MEHTQESERLRTHLREVETHLAQQLSFGELELALLDLRALERRLAAVAMGVEVLEALDSAMASEEVSEVNLDIEDGDAPEILACAGDYLALFRHFALAEPLLRAGGDAFGVARCLAEEAAGAGEERQALELEAFDMALHAELKAPGDAFAERENCKVLHLIENLAASSPLSTLEALLEKRGETPMGFLERLLPWLHTAAASAIESLARRLLAPAPWLPAVEIPGAALPSGVRTLLVRSQAFCHARLEALVGAWRSTSARQLEADQPTAAALASAAAIACHCLFVGYCIPTGEGIQGDLSQPEASPGEDVGKAPEDMASWLLQAMYQAPSCDPPQSPAQAIWEVSELIRRSRQEPIEEASIAETLERLPGSAATPCEAFYDATMYPPWHSVECAGVLPAPLHEHLRRLCPSWCGEEVTSPRILVAGCGSGHQVAVELRSYEVCELVALDVSPKTVAVACRKLKQHLAPEEYARIRFLVGDIMDLTPGR</sequence>
<gene>
    <name evidence="1" type="ORF">EVOR1521_LOCUS11977</name>
</gene>
<organism evidence="1 2">
    <name type="scientific">Effrenium voratum</name>
    <dbReference type="NCBI Taxonomy" id="2562239"/>
    <lineage>
        <taxon>Eukaryota</taxon>
        <taxon>Sar</taxon>
        <taxon>Alveolata</taxon>
        <taxon>Dinophyceae</taxon>
        <taxon>Suessiales</taxon>
        <taxon>Symbiodiniaceae</taxon>
        <taxon>Effrenium</taxon>
    </lineage>
</organism>
<reference evidence="1" key="1">
    <citation type="submission" date="2023-08" db="EMBL/GenBank/DDBJ databases">
        <authorList>
            <person name="Chen Y."/>
            <person name="Shah S."/>
            <person name="Dougan E. K."/>
            <person name="Thang M."/>
            <person name="Chan C."/>
        </authorList>
    </citation>
    <scope>NUCLEOTIDE SEQUENCE</scope>
</reference>
<proteinExistence type="predicted"/>
<accession>A0AA36IFL3</accession>
<dbReference type="Proteomes" id="UP001178507">
    <property type="component" value="Unassembled WGS sequence"/>
</dbReference>
<name>A0AA36IFL3_9DINO</name>
<dbReference type="EMBL" id="CAUJNA010001224">
    <property type="protein sequence ID" value="CAJ1385354.1"/>
    <property type="molecule type" value="Genomic_DNA"/>
</dbReference>
<dbReference type="CDD" id="cd02440">
    <property type="entry name" value="AdoMet_MTases"/>
    <property type="match status" value="1"/>
</dbReference>
<dbReference type="AlphaFoldDB" id="A0AA36IFL3"/>
<evidence type="ECO:0000313" key="2">
    <source>
        <dbReference type="Proteomes" id="UP001178507"/>
    </source>
</evidence>
<keyword evidence="2" id="KW-1185">Reference proteome</keyword>
<dbReference type="Gene3D" id="3.40.50.150">
    <property type="entry name" value="Vaccinia Virus protein VP39"/>
    <property type="match status" value="1"/>
</dbReference>